<evidence type="ECO:0000313" key="12">
    <source>
        <dbReference type="EMBL" id="RPE09226.1"/>
    </source>
</evidence>
<evidence type="ECO:0000256" key="8">
    <source>
        <dbReference type="ARBA" id="ARBA00022989"/>
    </source>
</evidence>
<feature type="transmembrane region" description="Helical" evidence="10">
    <location>
        <begin position="45"/>
        <end position="65"/>
    </location>
</feature>
<dbReference type="PANTHER" id="PTHR43495:SF4">
    <property type="entry name" value="AROMATIC AMINO ACID TRANSPORT PROTEIN AROP"/>
    <property type="match status" value="1"/>
</dbReference>
<dbReference type="EMBL" id="RPDH01000002">
    <property type="protein sequence ID" value="RPE09226.1"/>
    <property type="molecule type" value="Genomic_DNA"/>
</dbReference>
<keyword evidence="3" id="KW-0813">Transport</keyword>
<dbReference type="Proteomes" id="UP000278351">
    <property type="component" value="Unassembled WGS sequence"/>
</dbReference>
<accession>A0A3N4PM02</accession>
<evidence type="ECO:0000256" key="3">
    <source>
        <dbReference type="ARBA" id="ARBA00022448"/>
    </source>
</evidence>
<feature type="transmembrane region" description="Helical" evidence="10">
    <location>
        <begin position="211"/>
        <end position="231"/>
    </location>
</feature>
<feature type="transmembrane region" description="Helical" evidence="10">
    <location>
        <begin position="452"/>
        <end position="470"/>
    </location>
</feature>
<protein>
    <submittedName>
        <fullName evidence="12">Amino acid permease</fullName>
    </submittedName>
</protein>
<dbReference type="FunFam" id="1.20.1740.10:FF:000001">
    <property type="entry name" value="Amino acid permease"/>
    <property type="match status" value="1"/>
</dbReference>
<dbReference type="InterPro" id="IPR004840">
    <property type="entry name" value="Amino_acid_permease_CS"/>
</dbReference>
<comment type="similarity">
    <text evidence="2">Belongs to the amino acid-polyamine-organocation (APC) superfamily. Amino acid transporter (AAT) (TC 2.A.3.1) family.</text>
</comment>
<sequence>MKSANEKADAQQLRRGLQNRHIQLIALGGAIGTGLFLGIGPAAVLAGPSVILGYAMGGIIAFFIMRQLGEMVVDEPVSGSFSHFAYKYWGSFAGFASGWNYWVLYILVSMSELTAIGIYVQFWWPEIPLWASSLFFFLAINALNLSSVKVYGEAEFWFSIIKVIAIIAMIIFGVYLLLSGTGGPGAGIQNLWNDGGFFPKGLMTADGQGGYQGLLAAIALIMFSFGGLELIGITAAEAEQPEKTIPKATNQVIYRILIFYVGALVILFALSPWKSITTDSSPFVMVFESLKGFQFSLFGKTIYFTSLIANALNLIVLTAALSVYNSCVYSNSRMLYGLAEQGNAPSFLSKLNKNHVPVNATLISGLFAAVCIIVNKLMPEKALEVLMSLVVSCLILNWLMISVVHLKFKKHKREAQIRTKFPSFLYPVSNYICLIFLTGILVLMWITGMTTPVALIPGWLVFLYLCYLGVKRNKSYTPGY</sequence>
<feature type="transmembrane region" description="Helical" evidence="10">
    <location>
        <begin position="302"/>
        <end position="324"/>
    </location>
</feature>
<evidence type="ECO:0000256" key="10">
    <source>
        <dbReference type="SAM" id="Phobius"/>
    </source>
</evidence>
<keyword evidence="4" id="KW-1003">Cell membrane</keyword>
<keyword evidence="9 10" id="KW-0472">Membrane</keyword>
<feature type="transmembrane region" description="Helical" evidence="10">
    <location>
        <begin position="424"/>
        <end position="446"/>
    </location>
</feature>
<keyword evidence="8 10" id="KW-1133">Transmembrane helix</keyword>
<dbReference type="OrthoDB" id="9780162at2"/>
<evidence type="ECO:0000256" key="5">
    <source>
        <dbReference type="ARBA" id="ARBA00022519"/>
    </source>
</evidence>
<feature type="transmembrane region" description="Helical" evidence="10">
    <location>
        <begin position="252"/>
        <end position="273"/>
    </location>
</feature>
<proteinExistence type="inferred from homology"/>
<evidence type="ECO:0000256" key="6">
    <source>
        <dbReference type="ARBA" id="ARBA00022692"/>
    </source>
</evidence>
<dbReference type="Pfam" id="PF00324">
    <property type="entry name" value="AA_permease"/>
    <property type="match status" value="1"/>
</dbReference>
<feature type="transmembrane region" description="Helical" evidence="10">
    <location>
        <begin position="127"/>
        <end position="144"/>
    </location>
</feature>
<dbReference type="InterPro" id="IPR004841">
    <property type="entry name" value="AA-permease/SLC12A_dom"/>
</dbReference>
<feature type="transmembrane region" description="Helical" evidence="10">
    <location>
        <begin position="21"/>
        <end position="39"/>
    </location>
</feature>
<feature type="transmembrane region" description="Helical" evidence="10">
    <location>
        <begin position="156"/>
        <end position="178"/>
    </location>
</feature>
<comment type="subcellular location">
    <subcellularLocation>
        <location evidence="1">Cell inner membrane</location>
        <topology evidence="1">Multi-pass membrane protein</topology>
    </subcellularLocation>
</comment>
<keyword evidence="6 10" id="KW-0812">Transmembrane</keyword>
<dbReference type="PANTHER" id="PTHR43495">
    <property type="entry name" value="GABA PERMEASE"/>
    <property type="match status" value="1"/>
</dbReference>
<organism evidence="12 13">
    <name type="scientific">Chitinophaga lutea</name>
    <dbReference type="NCBI Taxonomy" id="2488634"/>
    <lineage>
        <taxon>Bacteria</taxon>
        <taxon>Pseudomonadati</taxon>
        <taxon>Bacteroidota</taxon>
        <taxon>Chitinophagia</taxon>
        <taxon>Chitinophagales</taxon>
        <taxon>Chitinophagaceae</taxon>
        <taxon>Chitinophaga</taxon>
    </lineage>
</organism>
<evidence type="ECO:0000259" key="11">
    <source>
        <dbReference type="Pfam" id="PF00324"/>
    </source>
</evidence>
<feature type="domain" description="Amino acid permease/ SLC12A" evidence="11">
    <location>
        <begin position="21"/>
        <end position="468"/>
    </location>
</feature>
<reference evidence="12 13" key="1">
    <citation type="submission" date="2018-11" db="EMBL/GenBank/DDBJ databases">
        <title>Chitinophaga lutea sp.nov., isolate from arsenic contaminated soil.</title>
        <authorList>
            <person name="Zong Y."/>
        </authorList>
    </citation>
    <scope>NUCLEOTIDE SEQUENCE [LARGE SCALE GENOMIC DNA]</scope>
    <source>
        <strain evidence="12 13">ZY74</strain>
    </source>
</reference>
<dbReference type="PROSITE" id="PS00218">
    <property type="entry name" value="AMINO_ACID_PERMEASE_1"/>
    <property type="match status" value="1"/>
</dbReference>
<dbReference type="GO" id="GO:0005886">
    <property type="term" value="C:plasma membrane"/>
    <property type="evidence" value="ECO:0007669"/>
    <property type="project" value="UniProtKB-SubCell"/>
</dbReference>
<dbReference type="PIRSF" id="PIRSF006060">
    <property type="entry name" value="AA_transporter"/>
    <property type="match status" value="1"/>
</dbReference>
<gene>
    <name evidence="12" type="ORF">EGT74_19690</name>
</gene>
<evidence type="ECO:0000256" key="9">
    <source>
        <dbReference type="ARBA" id="ARBA00023136"/>
    </source>
</evidence>
<evidence type="ECO:0000256" key="1">
    <source>
        <dbReference type="ARBA" id="ARBA00004429"/>
    </source>
</evidence>
<feature type="transmembrane region" description="Helical" evidence="10">
    <location>
        <begin position="385"/>
        <end position="404"/>
    </location>
</feature>
<name>A0A3N4PM02_9BACT</name>
<keyword evidence="13" id="KW-1185">Reference proteome</keyword>
<comment type="caution">
    <text evidence="12">The sequence shown here is derived from an EMBL/GenBank/DDBJ whole genome shotgun (WGS) entry which is preliminary data.</text>
</comment>
<evidence type="ECO:0000256" key="2">
    <source>
        <dbReference type="ARBA" id="ARBA00008583"/>
    </source>
</evidence>
<evidence type="ECO:0000313" key="13">
    <source>
        <dbReference type="Proteomes" id="UP000278351"/>
    </source>
</evidence>
<evidence type="ECO:0000256" key="4">
    <source>
        <dbReference type="ARBA" id="ARBA00022475"/>
    </source>
</evidence>
<feature type="transmembrane region" description="Helical" evidence="10">
    <location>
        <begin position="356"/>
        <end position="379"/>
    </location>
</feature>
<dbReference type="Gene3D" id="1.20.1740.10">
    <property type="entry name" value="Amino acid/polyamine transporter I"/>
    <property type="match status" value="1"/>
</dbReference>
<evidence type="ECO:0000256" key="7">
    <source>
        <dbReference type="ARBA" id="ARBA00022970"/>
    </source>
</evidence>
<dbReference type="RefSeq" id="WP_123848224.1">
    <property type="nucleotide sequence ID" value="NZ_RPDH01000002.1"/>
</dbReference>
<dbReference type="GO" id="GO:0006865">
    <property type="term" value="P:amino acid transport"/>
    <property type="evidence" value="ECO:0007669"/>
    <property type="project" value="UniProtKB-KW"/>
</dbReference>
<keyword evidence="7" id="KW-0029">Amino-acid transport</keyword>
<keyword evidence="5" id="KW-0997">Cell inner membrane</keyword>
<dbReference type="GO" id="GO:0055085">
    <property type="term" value="P:transmembrane transport"/>
    <property type="evidence" value="ECO:0007669"/>
    <property type="project" value="InterPro"/>
</dbReference>
<dbReference type="AlphaFoldDB" id="A0A3N4PM02"/>